<keyword evidence="1" id="KW-0472">Membrane</keyword>
<dbReference type="AlphaFoldDB" id="A0AAE9XRD7"/>
<protein>
    <submittedName>
        <fullName evidence="2">Uncharacterized protein</fullName>
    </submittedName>
</protein>
<keyword evidence="1" id="KW-1133">Transmembrane helix</keyword>
<accession>A0AAE9XRD7</accession>
<reference evidence="2" key="1">
    <citation type="submission" date="2023-01" db="EMBL/GenBank/DDBJ databases">
        <title>The genome sequence of Kordiimonadaceae bacterium 6D33.</title>
        <authorList>
            <person name="Liu Y."/>
        </authorList>
    </citation>
    <scope>NUCLEOTIDE SEQUENCE</scope>
    <source>
        <strain evidence="2">6D33</strain>
    </source>
</reference>
<evidence type="ECO:0000313" key="2">
    <source>
        <dbReference type="EMBL" id="WCL53766.1"/>
    </source>
</evidence>
<dbReference type="EMBL" id="CP116805">
    <property type="protein sequence ID" value="WCL53766.1"/>
    <property type="molecule type" value="Genomic_DNA"/>
</dbReference>
<feature type="transmembrane region" description="Helical" evidence="1">
    <location>
        <begin position="21"/>
        <end position="42"/>
    </location>
</feature>
<sequence>MAAADPKVTPGEDVEYDRPPMWLKVLVIVLGIAIVGMLVAIVTKIMTGLGDEPQPVETAEVAVAAPVPMVAGEISIKRPDGATLVSTSLSGNRLVLTFRGDDGDHILVLDQATGTERWVHIPK</sequence>
<evidence type="ECO:0000313" key="3">
    <source>
        <dbReference type="Proteomes" id="UP001217500"/>
    </source>
</evidence>
<keyword evidence="3" id="KW-1185">Reference proteome</keyword>
<dbReference type="RefSeq" id="WP_289503352.1">
    <property type="nucleotide sequence ID" value="NZ_CP116805.1"/>
</dbReference>
<gene>
    <name evidence="2" type="ORF">PH603_14595</name>
</gene>
<evidence type="ECO:0000256" key="1">
    <source>
        <dbReference type="SAM" id="Phobius"/>
    </source>
</evidence>
<keyword evidence="1" id="KW-0812">Transmembrane</keyword>
<proteinExistence type="predicted"/>
<dbReference type="KEGG" id="gso:PH603_14595"/>
<name>A0AAE9XRD7_9PROT</name>
<dbReference type="Proteomes" id="UP001217500">
    <property type="component" value="Chromosome"/>
</dbReference>
<organism evidence="2 3">
    <name type="scientific">Gimibacter soli</name>
    <dbReference type="NCBI Taxonomy" id="3024400"/>
    <lineage>
        <taxon>Bacteria</taxon>
        <taxon>Pseudomonadati</taxon>
        <taxon>Pseudomonadota</taxon>
        <taxon>Alphaproteobacteria</taxon>
        <taxon>Kordiimonadales</taxon>
        <taxon>Temperatibacteraceae</taxon>
        <taxon>Gimibacter</taxon>
    </lineage>
</organism>